<dbReference type="InterPro" id="IPR007165">
    <property type="entry name" value="Phage_holin_4_2"/>
</dbReference>
<dbReference type="AlphaFoldDB" id="A0A1I1DSY5"/>
<evidence type="ECO:0000256" key="1">
    <source>
        <dbReference type="SAM" id="Phobius"/>
    </source>
</evidence>
<evidence type="ECO:0000313" key="3">
    <source>
        <dbReference type="Proteomes" id="UP000198639"/>
    </source>
</evidence>
<keyword evidence="3" id="KW-1185">Reference proteome</keyword>
<keyword evidence="1" id="KW-0812">Transmembrane</keyword>
<evidence type="ECO:0000313" key="2">
    <source>
        <dbReference type="EMBL" id="SFB77522.1"/>
    </source>
</evidence>
<organism evidence="2 3">
    <name type="scientific">Massilia yuzhufengensis</name>
    <dbReference type="NCBI Taxonomy" id="1164594"/>
    <lineage>
        <taxon>Bacteria</taxon>
        <taxon>Pseudomonadati</taxon>
        <taxon>Pseudomonadota</taxon>
        <taxon>Betaproteobacteria</taxon>
        <taxon>Burkholderiales</taxon>
        <taxon>Oxalobacteraceae</taxon>
        <taxon>Telluria group</taxon>
        <taxon>Massilia</taxon>
    </lineage>
</organism>
<feature type="transmembrane region" description="Helical" evidence="1">
    <location>
        <begin position="26"/>
        <end position="46"/>
    </location>
</feature>
<dbReference type="STRING" id="1164594.SAMN05216204_101355"/>
<protein>
    <submittedName>
        <fullName evidence="2">Putative membrane protein</fullName>
    </submittedName>
</protein>
<reference evidence="3" key="1">
    <citation type="submission" date="2016-10" db="EMBL/GenBank/DDBJ databases">
        <authorList>
            <person name="Varghese N."/>
            <person name="Submissions S."/>
        </authorList>
    </citation>
    <scope>NUCLEOTIDE SEQUENCE [LARGE SCALE GENOMIC DNA]</scope>
    <source>
        <strain evidence="3">CGMCC 1.12041</strain>
    </source>
</reference>
<sequence>MRLLVTWLINAAALMALPYLMHSVSVSNFTTALIAALVLGLVNTLIRPILVILTLPVTVVSLGLFILVINAALFWMVSHWIAGFDVTGFGSAFLAAILYSIISWALSSLLLKDKDGNS</sequence>
<dbReference type="RefSeq" id="WP_091870278.1">
    <property type="nucleotide sequence ID" value="NZ_FOLD01000001.1"/>
</dbReference>
<dbReference type="EMBL" id="FOLD01000001">
    <property type="protein sequence ID" value="SFB77522.1"/>
    <property type="molecule type" value="Genomic_DNA"/>
</dbReference>
<gene>
    <name evidence="2" type="ORF">SAMN05216204_101355</name>
</gene>
<keyword evidence="1" id="KW-1133">Transmembrane helix</keyword>
<proteinExistence type="predicted"/>
<feature type="transmembrane region" description="Helical" evidence="1">
    <location>
        <begin position="89"/>
        <end position="111"/>
    </location>
</feature>
<keyword evidence="1" id="KW-0472">Membrane</keyword>
<accession>A0A1I1DSY5</accession>
<dbReference type="PANTHER" id="PTHR37309">
    <property type="entry name" value="SLR0284 PROTEIN"/>
    <property type="match status" value="1"/>
</dbReference>
<dbReference type="OrthoDB" id="9797048at2"/>
<dbReference type="Pfam" id="PF04020">
    <property type="entry name" value="Phage_holin_4_2"/>
    <property type="match status" value="1"/>
</dbReference>
<dbReference type="PANTHER" id="PTHR37309:SF1">
    <property type="entry name" value="SLR0284 PROTEIN"/>
    <property type="match status" value="1"/>
</dbReference>
<name>A0A1I1DSY5_9BURK</name>
<dbReference type="Proteomes" id="UP000198639">
    <property type="component" value="Unassembled WGS sequence"/>
</dbReference>
<feature type="transmembrane region" description="Helical" evidence="1">
    <location>
        <begin position="53"/>
        <end position="77"/>
    </location>
</feature>